<dbReference type="Proteomes" id="UP000014974">
    <property type="component" value="Unassembled WGS sequence"/>
</dbReference>
<proteinExistence type="predicted"/>
<reference evidence="1 2" key="1">
    <citation type="journal article" date="2013" name="Genome Announc.">
        <title>Draft Genome Sequence of Cyclobacterium qasimii Strain M12-11BT, Isolated from Arctic Marine Sediment.</title>
        <authorList>
            <person name="Shivaji S."/>
            <person name="Ara S."/>
            <person name="Singh A."/>
            <person name="Kumar Pinnaka A."/>
        </authorList>
    </citation>
    <scope>NUCLEOTIDE SEQUENCE [LARGE SCALE GENOMIC DNA]</scope>
    <source>
        <strain evidence="1 2">M12-11B</strain>
    </source>
</reference>
<dbReference type="EMBL" id="ATNM01000066">
    <property type="protein sequence ID" value="EPR69339.1"/>
    <property type="molecule type" value="Genomic_DNA"/>
</dbReference>
<gene>
    <name evidence="1" type="ORF">ADICYQ_1584</name>
</gene>
<dbReference type="AlphaFoldDB" id="S7WRH5"/>
<protein>
    <submittedName>
        <fullName evidence="1">Uncharacterized protein</fullName>
    </submittedName>
</protein>
<comment type="caution">
    <text evidence="1">The sequence shown here is derived from an EMBL/GenBank/DDBJ whole genome shotgun (WGS) entry which is preliminary data.</text>
</comment>
<sequence length="41" mass="4779">MVKYYCINRVVDIQKRCLLADFDTISPAFLQEKSNNTAKIK</sequence>
<evidence type="ECO:0000313" key="2">
    <source>
        <dbReference type="Proteomes" id="UP000014974"/>
    </source>
</evidence>
<organism evidence="1 2">
    <name type="scientific">Cyclobacterium qasimii M12-11B</name>
    <dbReference type="NCBI Taxonomy" id="641524"/>
    <lineage>
        <taxon>Bacteria</taxon>
        <taxon>Pseudomonadati</taxon>
        <taxon>Bacteroidota</taxon>
        <taxon>Cytophagia</taxon>
        <taxon>Cytophagales</taxon>
        <taxon>Cyclobacteriaceae</taxon>
        <taxon>Cyclobacterium</taxon>
    </lineage>
</organism>
<name>S7WRH5_9BACT</name>
<evidence type="ECO:0000313" key="1">
    <source>
        <dbReference type="EMBL" id="EPR69339.1"/>
    </source>
</evidence>
<accession>S7WRH5</accession>